<dbReference type="InterPro" id="IPR013783">
    <property type="entry name" value="Ig-like_fold"/>
</dbReference>
<dbReference type="PANTHER" id="PTHR34819">
    <property type="entry name" value="LARGE CYSTEINE-RICH PERIPLASMIC PROTEIN OMCB"/>
    <property type="match status" value="1"/>
</dbReference>
<dbReference type="InterPro" id="IPR003344">
    <property type="entry name" value="Big_1_dom"/>
</dbReference>
<evidence type="ECO:0000313" key="4">
    <source>
        <dbReference type="Proteomes" id="UP000007490"/>
    </source>
</evidence>
<dbReference type="KEGG" id="mel:Metbo_0848"/>
<dbReference type="InterPro" id="IPR001434">
    <property type="entry name" value="OmcB-like_DUF11"/>
</dbReference>
<name>F0TBM1_METLA</name>
<organism evidence="3 4">
    <name type="scientific">Methanobacterium lacus (strain AL-21)</name>
    <dbReference type="NCBI Taxonomy" id="877455"/>
    <lineage>
        <taxon>Archaea</taxon>
        <taxon>Methanobacteriati</taxon>
        <taxon>Methanobacteriota</taxon>
        <taxon>Methanomada group</taxon>
        <taxon>Methanobacteria</taxon>
        <taxon>Methanobacteriales</taxon>
        <taxon>Methanobacteriaceae</taxon>
        <taxon>Methanobacterium</taxon>
    </lineage>
</organism>
<dbReference type="eggNOG" id="arCOG07611">
    <property type="taxonomic scope" value="Archaea"/>
</dbReference>
<dbReference type="SUPFAM" id="SSF49373">
    <property type="entry name" value="Invasin/intimin cell-adhesion fragments"/>
    <property type="match status" value="1"/>
</dbReference>
<gene>
    <name evidence="3" type="ordered locus">Metbo_0848</name>
</gene>
<dbReference type="InterPro" id="IPR047589">
    <property type="entry name" value="DUF11_rpt"/>
</dbReference>
<protein>
    <submittedName>
        <fullName evidence="3">Conserved repeat domain protein</fullName>
    </submittedName>
</protein>
<dbReference type="InterPro" id="IPR051172">
    <property type="entry name" value="Chlamydia_OmcB"/>
</dbReference>
<dbReference type="SUPFAM" id="SSF49464">
    <property type="entry name" value="Carboxypeptidase regulatory domain-like"/>
    <property type="match status" value="1"/>
</dbReference>
<dbReference type="Pfam" id="PF08341">
    <property type="entry name" value="TED"/>
    <property type="match status" value="1"/>
</dbReference>
<dbReference type="InterPro" id="IPR015217">
    <property type="entry name" value="Invasin_dom_3"/>
</dbReference>
<keyword evidence="4" id="KW-1185">Reference proteome</keyword>
<reference evidence="4" key="1">
    <citation type="submission" date="2011-02" db="EMBL/GenBank/DDBJ databases">
        <title>Complete sequence of Methanobacterium sp. AL-21.</title>
        <authorList>
            <consortium name="US DOE Joint Genome Institute"/>
            <person name="Lucas S."/>
            <person name="Copeland A."/>
            <person name="Lapidus A."/>
            <person name="Cheng J.-F."/>
            <person name="Goodwin L."/>
            <person name="Pitluck S."/>
            <person name="Chertkov O."/>
            <person name="Detter J.C."/>
            <person name="Han C."/>
            <person name="Tapia R."/>
            <person name="Land M."/>
            <person name="Hauser L."/>
            <person name="Kyrpides N."/>
            <person name="Ivanova N."/>
            <person name="Mikhailova N."/>
            <person name="Pagani I."/>
            <person name="Cadillo-Quiroz H."/>
            <person name="Imachi H."/>
            <person name="Zinder S."/>
            <person name="Liu W."/>
            <person name="Woyke T."/>
        </authorList>
    </citation>
    <scope>NUCLEOTIDE SEQUENCE [LARGE SCALE GENOMIC DNA]</scope>
    <source>
        <strain evidence="4">AL-21</strain>
    </source>
</reference>
<dbReference type="Gene3D" id="2.60.40.10">
    <property type="entry name" value="Immunoglobulins"/>
    <property type="match status" value="2"/>
</dbReference>
<dbReference type="Pfam" id="PF09134">
    <property type="entry name" value="Invasin_D3"/>
    <property type="match status" value="1"/>
</dbReference>
<dbReference type="PROSITE" id="PS51127">
    <property type="entry name" value="BIG1"/>
    <property type="match status" value="1"/>
</dbReference>
<reference evidence="3 4" key="2">
    <citation type="journal article" date="2014" name="Int. J. Syst. Evol. Microbiol.">
        <title>Methanobacterium paludis sp. nov. and a novel strain of Methanobacterium lacus isolated from northern peatlands.</title>
        <authorList>
            <person name="Cadillo-Quiroz H."/>
            <person name="Brauer S.L."/>
            <person name="Goodson N."/>
            <person name="Yavitt J.B."/>
            <person name="Zinder S.H."/>
        </authorList>
    </citation>
    <scope>NUCLEOTIDE SEQUENCE [LARGE SCALE GENOMIC DNA]</scope>
    <source>
        <strain evidence="3 4">AL-21</strain>
    </source>
</reference>
<dbReference type="PANTHER" id="PTHR34819:SF3">
    <property type="entry name" value="CELL SURFACE PROTEIN"/>
    <property type="match status" value="1"/>
</dbReference>
<dbReference type="InterPro" id="IPR008969">
    <property type="entry name" value="CarboxyPept-like_regulatory"/>
</dbReference>
<evidence type="ECO:0000259" key="2">
    <source>
        <dbReference type="PROSITE" id="PS51127"/>
    </source>
</evidence>
<evidence type="ECO:0000313" key="3">
    <source>
        <dbReference type="EMBL" id="ADZ09098.1"/>
    </source>
</evidence>
<sequence length="1295" mass="136683">MKGVCDINKTNKIILFLLTVAFVIAICGTASAATVHNNTTISHSNNSQVQTLKLTSANAKKTSSKGDPIITGTVTINRYGTGTYYALKGATITVNSTSGRVLGTTTTDQNGNYYINFYSTDTSFLVTCSFLGCNSTTNTVPVTLNNTDKLYYGSSNFQLRPNSARLTSTGTGTNVKIKNGSTSDFAGVINVDINGVSYQAYCIDLYTNIAIGNSLFVNGPLPGTNGDLNSQIDWGKVNYIIKNYSPTTDTEAAAMQCAIWYFTSVQYGAYPGNDSSHTDRYQYMTNSADGITSGGGTAVRTRALQMISAATSVQYPTNIDIQPGNIRVENGKTTTLTATVTDKNGNPLSGINVNFYTNKGSLSITSGVTNSLGQISTILSGITSSSATVYAMVNGTYGTLLYDNPANPLQNLVAVNAIPYTFSDSSTVNFDVRSDVQLSQTSTTPVNVGDTYTYVVKAHNNGPNAASGILISDVIPAGLTNYTITPSVGTFINGVWTIPTLANGGNATLTITGTVLSSMAGTTNTNTATITGQDQYNNYLNTISSADVYTKKSVLSITNSAANGNVNVGDTGKFTITIYNSGPDAASNIQLTDILPAGYAATWTAGNYANNIWTINSLASGSTATLTFTGAITSAMAGKTTTNHATVTWAEYPKTVTISDSTIYVKDAEVALSQTTSGTNVNVGDTVTYTVKATNNGPDTATNIIITDAIPSGLNNVIVSPSVGTYSNGVWTIPYLANQDTATLTITGKASASMAGKNTTNTATRTSQTEYNSESPSVSAKVYTKMGDPILTQTVNGQSSGKITVNVNDILTIVVYAKNIGPDSVHNVNILDLLPIGMSITDITPSVGTFDMDSGIWFIPLLDSGDNETLTINGYAETTMAGNTVNNTATELNQTEYNPYPGNSTSIPIYTKLANVIIKQTGSYSGKNVKFIITAYNNGPDSATNILIGDIVPDNLSNYKIVPSIGTYIDGVWTIPELDSLEYATLTITGSGNIGTTIKNIALRIGQTEYNSESGYSELKVYISSVNLSVTNYPWKSGVYTYDYKQQIVMLAQINNLGNTVATGIKMTYKIGNAFKVVSYNLISPGTLTFDPTTNTFTLVVDRLAGGLNTSKGSFAGFSVLLESLKTGSGTSDFSLVSTIVSSDQTNTGTTTKTRNLIINPAADIQVTQTTDKPSPNVGDYITITINATNNGPNSATGINITDLLPAGLYLNTDSDPNTYFTTTQGTYNPITGLWTVGNLNNATTATLTIIARVTSNSGMSFTNYAYKTGTSPQYDWNTGNDADTTIFTVDEAPS</sequence>
<dbReference type="HOGENOM" id="CLU_262271_0_0_2"/>
<comment type="similarity">
    <text evidence="1">Belongs to the intimin/invasin family.</text>
</comment>
<proteinExistence type="inferred from homology"/>
<evidence type="ECO:0000256" key="1">
    <source>
        <dbReference type="ARBA" id="ARBA00010116"/>
    </source>
</evidence>
<dbReference type="NCBIfam" id="TIGR01451">
    <property type="entry name" value="B_ant_repeat"/>
    <property type="match status" value="5"/>
</dbReference>
<dbReference type="Pfam" id="PF01345">
    <property type="entry name" value="DUF11"/>
    <property type="match status" value="6"/>
</dbReference>
<dbReference type="EMBL" id="CP002551">
    <property type="protein sequence ID" value="ADZ09098.1"/>
    <property type="molecule type" value="Genomic_DNA"/>
</dbReference>
<accession>F0TBM1</accession>
<dbReference type="STRING" id="877455.Metbo_0848"/>
<dbReference type="InterPro" id="IPR008964">
    <property type="entry name" value="Invasin/intimin_cell_adhesion"/>
</dbReference>
<feature type="domain" description="Big-1" evidence="2">
    <location>
        <begin position="316"/>
        <end position="431"/>
    </location>
</feature>
<dbReference type="SMART" id="SM00634">
    <property type="entry name" value="BID_1"/>
    <property type="match status" value="1"/>
</dbReference>
<dbReference type="InterPro" id="IPR013552">
    <property type="entry name" value="Thioester_dom"/>
</dbReference>
<dbReference type="Gene3D" id="2.60.40.1170">
    <property type="entry name" value="Mu homology domain, subdomain B"/>
    <property type="match status" value="2"/>
</dbReference>
<dbReference type="Proteomes" id="UP000007490">
    <property type="component" value="Chromosome"/>
</dbReference>